<protein>
    <submittedName>
        <fullName evidence="2">Uncharacterized protein</fullName>
    </submittedName>
</protein>
<evidence type="ECO:0000313" key="2">
    <source>
        <dbReference type="EMBL" id="QTA80815.1"/>
    </source>
</evidence>
<dbReference type="KEGG" id="dli:dnl_31280"/>
<reference evidence="2" key="1">
    <citation type="journal article" date="2021" name="Microb. Physiol.">
        <title>Proteogenomic Insights into the Physiology of Marine, Sulfate-Reducing, Filamentous Desulfonema limicola and Desulfonema magnum.</title>
        <authorList>
            <person name="Schnaars V."/>
            <person name="Wohlbrand L."/>
            <person name="Scheve S."/>
            <person name="Hinrichs C."/>
            <person name="Reinhardt R."/>
            <person name="Rabus R."/>
        </authorList>
    </citation>
    <scope>NUCLEOTIDE SEQUENCE</scope>
    <source>
        <strain evidence="2">5ac10</strain>
    </source>
</reference>
<keyword evidence="1" id="KW-0812">Transmembrane</keyword>
<dbReference type="AlphaFoldDB" id="A0A975B8N8"/>
<name>A0A975B8N8_9BACT</name>
<keyword evidence="1" id="KW-0472">Membrane</keyword>
<keyword evidence="3" id="KW-1185">Reference proteome</keyword>
<sequence>MVNINGKIRYMPSLQDMQNNGCFAIKIVFYVCGCYNIFNLAAAMQAI</sequence>
<proteinExistence type="predicted"/>
<evidence type="ECO:0000256" key="1">
    <source>
        <dbReference type="SAM" id="Phobius"/>
    </source>
</evidence>
<feature type="transmembrane region" description="Helical" evidence="1">
    <location>
        <begin position="21"/>
        <end position="44"/>
    </location>
</feature>
<organism evidence="2 3">
    <name type="scientific">Desulfonema limicola</name>
    <dbReference type="NCBI Taxonomy" id="45656"/>
    <lineage>
        <taxon>Bacteria</taxon>
        <taxon>Pseudomonadati</taxon>
        <taxon>Thermodesulfobacteriota</taxon>
        <taxon>Desulfobacteria</taxon>
        <taxon>Desulfobacterales</taxon>
        <taxon>Desulfococcaceae</taxon>
        <taxon>Desulfonema</taxon>
    </lineage>
</organism>
<gene>
    <name evidence="2" type="ORF">dnl_31280</name>
</gene>
<keyword evidence="1" id="KW-1133">Transmembrane helix</keyword>
<dbReference type="Proteomes" id="UP000663720">
    <property type="component" value="Chromosome"/>
</dbReference>
<accession>A0A975B8N8</accession>
<evidence type="ECO:0000313" key="3">
    <source>
        <dbReference type="Proteomes" id="UP000663720"/>
    </source>
</evidence>
<dbReference type="EMBL" id="CP061799">
    <property type="protein sequence ID" value="QTA80815.1"/>
    <property type="molecule type" value="Genomic_DNA"/>
</dbReference>